<keyword evidence="3" id="KW-0747">Spliceosome</keyword>
<gene>
    <name evidence="10" type="primary">SF3B3</name>
</gene>
<dbReference type="InterPro" id="IPR015943">
    <property type="entry name" value="WD40/YVTN_repeat-like_dom_sf"/>
</dbReference>
<dbReference type="InterPro" id="IPR058543">
    <property type="entry name" value="Beta-prop_RSE1/DDB1/CPSF1_2nd"/>
</dbReference>
<evidence type="ECO:0000313" key="11">
    <source>
        <dbReference type="Proteomes" id="UP000233140"/>
    </source>
</evidence>
<evidence type="ECO:0000259" key="9">
    <source>
        <dbReference type="Pfam" id="PF23726"/>
    </source>
</evidence>
<dbReference type="InterPro" id="IPR050358">
    <property type="entry name" value="RSE1/DDB1/CFT1"/>
</dbReference>
<protein>
    <submittedName>
        <fullName evidence="10">Splicing factor 3b subunit 3</fullName>
    </submittedName>
</protein>
<dbReference type="FunFam" id="1.10.150.910:FF:000002">
    <property type="entry name" value="Splicing factor 3B subunit 3"/>
    <property type="match status" value="1"/>
</dbReference>
<keyword evidence="4" id="KW-0508">mRNA splicing</keyword>
<sequence>MFLYNLTLQRATGISFAIHGNFSGTKQQEIVVSRGKILELLRPDPNTGKVHTLLTVEVFGVIRSLMAFRLTGGTKDYIVVGSDSGRIVILEYQPSKNMFEKIHQETFGKSGCRRIVPGQFLAVDPKGRAVMISAIEKQKLVYILNRDAAARLTISSPLEAHKANTLVYHVVGVDVGFENPMFACLEMDYEVMGTLSLSGLLTPGDWPTSPSQTVGIIVPGGSDGPSGVLICSENYITYKNFGDQPDIRCPIPRRRNDLDDPERGMIFVCSATHKTKSMFFFLAQTEQGDIFKITLETDEDMVTEIRLKYFDTVPVAAAMCVLKTGFLFVASEFGNHYLYQIAHLGDDDEEPEFSSAMPLEEGDTFFFQPRPLKNLVLVDELDSLSPILFCQIADLANEDTPQLYVACGRGPRSSLRVLRHGLEVSEMAVSELPGNPNAVWTVRRHIEDEFDAYIIVSFVNATLVLSIGETVEEVTDSGFLGTTPTLSCSLLGDDALVQVYPDGIRHIRADKRVNEWKTPGKKTIVKCAVNQRQVVIALTGGELVYFEMDPSGQLNEYTERKEMSADVVCMSLANVPPGEQRSRFLAVGLVDNTVRIISLDPSDCLQPLSMQALPAQPESLCIVEMGGTEKQDELGERGSIGFLYLNIGLQNGVLLRTVLDPVTGDLSDTRTRYLGSRPVKLFRVRMQGQEAVLAMSSRSWLSYSYQSRFHLTPLSYETLEFASGFASEQCPEGIVAISTNTLRILALEKLGAVFNQVAFPLQYTPRKFVIHPESNNLIIIETDHNAYTEATKAQRKQQMAEEMVEAAGEDERELAAEMAAAFLNENLPESIFGAPKAGNGQWASVIRVMNPIQGNTLDLVQLEQNEAAFSVAVCRFSNTGEDWYVLVGVAKDLILNPRSVAGGFVYTYKLVNNGEKLEFLHKTPVEEVPAAIAPFQGRVLIGVGKLLRVYDLGKKKLLRKCENKHIANYISGIQTIGHRVIVSDVQESFIWVRYKRNENQLIIFADDTYPRWVTTASLLDYDTVAGADKFGNICVVRLPPNTNDEVDEDPTGNKALWDRGLLNGASQKAEVIMNYHVGETVLSLQKTTLIPGGSESLVYTTLSGGIGILVPFTSHEDHDFFQHVEMHLRSEHPPLCGRDHLSFRSYYFPVKNVIDGDLCEQFNSMEPNKQKNVSEELDRTPPEVSKKLEDIRTRYAF</sequence>
<dbReference type="GO" id="GO:0000398">
    <property type="term" value="P:mRNA splicing, via spliceosome"/>
    <property type="evidence" value="ECO:0007669"/>
    <property type="project" value="Ensembl"/>
</dbReference>
<evidence type="ECO:0000256" key="2">
    <source>
        <dbReference type="ARBA" id="ARBA00022664"/>
    </source>
</evidence>
<dbReference type="GO" id="GO:0042177">
    <property type="term" value="P:negative regulation of protein catabolic process"/>
    <property type="evidence" value="ECO:0007669"/>
    <property type="project" value="Ensembl"/>
</dbReference>
<dbReference type="InterPro" id="IPR036322">
    <property type="entry name" value="WD40_repeat_dom_sf"/>
</dbReference>
<evidence type="ECO:0000256" key="3">
    <source>
        <dbReference type="ARBA" id="ARBA00022728"/>
    </source>
</evidence>
<dbReference type="Pfam" id="PF03178">
    <property type="entry name" value="CPSF_A"/>
    <property type="match status" value="1"/>
</dbReference>
<dbReference type="GO" id="GO:0071013">
    <property type="term" value="C:catalytic step 2 spliceosome"/>
    <property type="evidence" value="ECO:0007669"/>
    <property type="project" value="Ensembl"/>
</dbReference>
<dbReference type="Proteomes" id="UP000233140">
    <property type="component" value="Unassembled WGS sequence"/>
</dbReference>
<dbReference type="GO" id="GO:0003676">
    <property type="term" value="F:nucleic acid binding"/>
    <property type="evidence" value="ECO:0007669"/>
    <property type="project" value="InterPro"/>
</dbReference>
<comment type="similarity">
    <text evidence="6">Belongs to the RSE1 family.</text>
</comment>
<comment type="subcellular location">
    <subcellularLocation>
        <location evidence="1">Nucleus</location>
    </subcellularLocation>
</comment>
<accession>A0A2K6AIA2</accession>
<dbReference type="GeneTree" id="ENSGT00950000183151"/>
<dbReference type="Gene3D" id="2.130.10.10">
    <property type="entry name" value="YVTN repeat-like/Quinoprotein amine dehydrogenase"/>
    <property type="match status" value="3"/>
</dbReference>
<dbReference type="PANTHER" id="PTHR10644">
    <property type="entry name" value="DNA REPAIR/RNA PROCESSING CPSF FAMILY"/>
    <property type="match status" value="1"/>
</dbReference>
<keyword evidence="2" id="KW-0507">mRNA processing</keyword>
<keyword evidence="11" id="KW-1185">Reference proteome</keyword>
<evidence type="ECO:0000259" key="7">
    <source>
        <dbReference type="Pfam" id="PF03178"/>
    </source>
</evidence>
<dbReference type="OMA" id="PRATGHW"/>
<dbReference type="GO" id="GO:0005730">
    <property type="term" value="C:nucleolus"/>
    <property type="evidence" value="ECO:0007669"/>
    <property type="project" value="Ensembl"/>
</dbReference>
<proteinExistence type="inferred from homology"/>
<evidence type="ECO:0000256" key="6">
    <source>
        <dbReference type="ARBA" id="ARBA00038266"/>
    </source>
</evidence>
<feature type="domain" description="RSE1/DDB1/CPSF1 C-terminal" evidence="7">
    <location>
        <begin position="843"/>
        <end position="1163"/>
    </location>
</feature>
<dbReference type="AlphaFoldDB" id="A0A2K6AIA2"/>
<evidence type="ECO:0000259" key="8">
    <source>
        <dbReference type="Pfam" id="PF10433"/>
    </source>
</evidence>
<dbReference type="GO" id="GO:0071005">
    <property type="term" value="C:U2-type precatalytic spliceosome"/>
    <property type="evidence" value="ECO:0007669"/>
    <property type="project" value="Ensembl"/>
</dbReference>
<dbReference type="FunFam" id="2.130.10.10:FF:001721">
    <property type="entry name" value="Spliceosomal protein sap, putative"/>
    <property type="match status" value="1"/>
</dbReference>
<dbReference type="FunFam" id="2.130.10.10:FF:000041">
    <property type="entry name" value="Splicing factor 3b subunit 3"/>
    <property type="match status" value="1"/>
</dbReference>
<dbReference type="Pfam" id="PF23726">
    <property type="entry name" value="Beta-prop_RSE1_2nd"/>
    <property type="match status" value="1"/>
</dbReference>
<dbReference type="FunFam" id="2.130.10.10:FF:001143">
    <property type="entry name" value="Pre-mRNA-splicing factor rse-1, putative"/>
    <property type="match status" value="1"/>
</dbReference>
<keyword evidence="5" id="KW-0539">Nucleus</keyword>
<feature type="domain" description="RSE1/DDB1/CPSF1 first beta-propeller" evidence="8">
    <location>
        <begin position="14"/>
        <end position="381"/>
    </location>
</feature>
<reference evidence="10" key="2">
    <citation type="submission" date="2025-09" db="UniProtKB">
        <authorList>
            <consortium name="Ensembl"/>
        </authorList>
    </citation>
    <scope>IDENTIFICATION</scope>
</reference>
<dbReference type="STRING" id="9568.ENSMLEP00000039781"/>
<name>A0A2K6AIA2_MANLE</name>
<dbReference type="Ensembl" id="ENSMLET00000063400.1">
    <property type="protein sequence ID" value="ENSMLEP00000039781.1"/>
    <property type="gene ID" value="ENSMLEG00000043891.1"/>
</dbReference>
<dbReference type="GO" id="GO:0005654">
    <property type="term" value="C:nucleoplasm"/>
    <property type="evidence" value="ECO:0007669"/>
    <property type="project" value="Ensembl"/>
</dbReference>
<evidence type="ECO:0000256" key="1">
    <source>
        <dbReference type="ARBA" id="ARBA00004123"/>
    </source>
</evidence>
<dbReference type="GO" id="GO:0005689">
    <property type="term" value="C:U12-type spliceosomal complex"/>
    <property type="evidence" value="ECO:0007669"/>
    <property type="project" value="Ensembl"/>
</dbReference>
<evidence type="ECO:0000313" key="10">
    <source>
        <dbReference type="Ensembl" id="ENSMLEP00000039781.1"/>
    </source>
</evidence>
<evidence type="ECO:0000256" key="4">
    <source>
        <dbReference type="ARBA" id="ARBA00023187"/>
    </source>
</evidence>
<evidence type="ECO:0000256" key="5">
    <source>
        <dbReference type="ARBA" id="ARBA00023242"/>
    </source>
</evidence>
<organism evidence="10 11">
    <name type="scientific">Mandrillus leucophaeus</name>
    <name type="common">Drill</name>
    <name type="synonym">Papio leucophaeus</name>
    <dbReference type="NCBI Taxonomy" id="9568"/>
    <lineage>
        <taxon>Eukaryota</taxon>
        <taxon>Metazoa</taxon>
        <taxon>Chordata</taxon>
        <taxon>Craniata</taxon>
        <taxon>Vertebrata</taxon>
        <taxon>Euteleostomi</taxon>
        <taxon>Mammalia</taxon>
        <taxon>Eutheria</taxon>
        <taxon>Euarchontoglires</taxon>
        <taxon>Primates</taxon>
        <taxon>Haplorrhini</taxon>
        <taxon>Catarrhini</taxon>
        <taxon>Cercopithecidae</taxon>
        <taxon>Cercopithecinae</taxon>
        <taxon>Mandrillus</taxon>
    </lineage>
</organism>
<dbReference type="Pfam" id="PF10433">
    <property type="entry name" value="Beta-prop_RSE1_1st"/>
    <property type="match status" value="1"/>
</dbReference>
<dbReference type="InterPro" id="IPR018846">
    <property type="entry name" value="Beta-prop_RSE1/DDB1/CPSF1_1st"/>
</dbReference>
<dbReference type="GO" id="GO:0044877">
    <property type="term" value="F:protein-containing complex binding"/>
    <property type="evidence" value="ECO:0007669"/>
    <property type="project" value="Ensembl"/>
</dbReference>
<feature type="domain" description="RSE1/DDB1/CPSF1 second beta-propeller" evidence="9">
    <location>
        <begin position="425"/>
        <end position="746"/>
    </location>
</feature>
<dbReference type="SUPFAM" id="SSF50978">
    <property type="entry name" value="WD40 repeat-like"/>
    <property type="match status" value="1"/>
</dbReference>
<reference evidence="10" key="1">
    <citation type="submission" date="2025-08" db="UniProtKB">
        <authorList>
            <consortium name="Ensembl"/>
        </authorList>
    </citation>
    <scope>IDENTIFICATION</scope>
</reference>
<dbReference type="Gene3D" id="1.10.150.910">
    <property type="match status" value="1"/>
</dbReference>
<dbReference type="InterPro" id="IPR004871">
    <property type="entry name" value="RSE1/DDB1/CPSF1_C"/>
</dbReference>